<dbReference type="InterPro" id="IPR017441">
    <property type="entry name" value="Protein_kinase_ATP_BS"/>
</dbReference>
<dbReference type="PROSITE" id="PS00108">
    <property type="entry name" value="PROTEIN_KINASE_ST"/>
    <property type="match status" value="1"/>
</dbReference>
<dbReference type="InterPro" id="IPR045216">
    <property type="entry name" value="CK2_alpha"/>
</dbReference>
<dbReference type="GO" id="GO:0005956">
    <property type="term" value="C:protein kinase CK2 complex"/>
    <property type="evidence" value="ECO:0007669"/>
    <property type="project" value="TreeGrafter"/>
</dbReference>
<dbReference type="PROSITE" id="PS50011">
    <property type="entry name" value="PROTEIN_KINASE_DOM"/>
    <property type="match status" value="1"/>
</dbReference>
<evidence type="ECO:0000256" key="6">
    <source>
        <dbReference type="ARBA" id="ARBA00022777"/>
    </source>
</evidence>
<evidence type="ECO:0000256" key="10">
    <source>
        <dbReference type="ARBA" id="ARBA00057837"/>
    </source>
</evidence>
<evidence type="ECO:0000256" key="7">
    <source>
        <dbReference type="ARBA" id="ARBA00022840"/>
    </source>
</evidence>
<comment type="catalytic activity">
    <reaction evidence="9">
        <text>L-seryl-[protein] + ATP = O-phospho-L-seryl-[protein] + ADP + H(+)</text>
        <dbReference type="Rhea" id="RHEA:17989"/>
        <dbReference type="Rhea" id="RHEA-COMP:9863"/>
        <dbReference type="Rhea" id="RHEA-COMP:11604"/>
        <dbReference type="ChEBI" id="CHEBI:15378"/>
        <dbReference type="ChEBI" id="CHEBI:29999"/>
        <dbReference type="ChEBI" id="CHEBI:30616"/>
        <dbReference type="ChEBI" id="CHEBI:83421"/>
        <dbReference type="ChEBI" id="CHEBI:456216"/>
        <dbReference type="EC" id="2.7.11.1"/>
    </reaction>
</comment>
<accession>A0A9N9MSB3</accession>
<evidence type="ECO:0000256" key="13">
    <source>
        <dbReference type="RuleBase" id="RU000304"/>
    </source>
</evidence>
<dbReference type="SUPFAM" id="SSF56112">
    <property type="entry name" value="Protein kinase-like (PK-like)"/>
    <property type="match status" value="1"/>
</dbReference>
<sequence length="389" mass="45634">MMGSYMYHETNMEYEYEPEVPHYNSTQASQKNDVPQDLSDNRSNHIKTISKVYANVLATKPSSFYEYESFSLFYDEIDDYSLFKKLGSGKYSIVFEAVHHVRDEKVVIKMLKPVKRKKIKREIKILEGLKGGPNIVKLLAVVQIPKDLTALIFEEMVNNEDFKTVYLKLSEEDTQYYLYQLLRALDYCHSNGIMHRDVKPHNLIIDRENRQIRLIDWGLAEFYHPGQEYNVRVASRYFKGPELLVDYNYYDYSLDMWGFGCVFASMLFRREPFFHGSNNQDQLVRIVKVLGSNELNAYLKKYNITLDDQYLQLLGHHSRKSWQRFVNTESEHLVDTAAFDLLESCLKIDHMERISAKEALAHQYFAKVRRRANVEGPSATCTLNDMKTP</sequence>
<dbReference type="InterPro" id="IPR008271">
    <property type="entry name" value="Ser/Thr_kinase_AS"/>
</dbReference>
<dbReference type="EC" id="2.7.11.1" evidence="2"/>
<comment type="function">
    <text evidence="10">Casein kinases are operationally defined by their preferential utilization of acidic proteins such as caseins as substrates. The alpha chain contains the catalytic site. May participate in Wnt signaling.</text>
</comment>
<keyword evidence="6" id="KW-0418">Kinase</keyword>
<evidence type="ECO:0000256" key="5">
    <source>
        <dbReference type="ARBA" id="ARBA00022741"/>
    </source>
</evidence>
<dbReference type="GO" id="GO:0004674">
    <property type="term" value="F:protein serine/threonine kinase activity"/>
    <property type="evidence" value="ECO:0007669"/>
    <property type="project" value="UniProtKB-KW"/>
</dbReference>
<keyword evidence="5 12" id="KW-0547">Nucleotide-binding</keyword>
<feature type="domain" description="Protein kinase" evidence="14">
    <location>
        <begin position="80"/>
        <end position="365"/>
    </location>
</feature>
<dbReference type="PANTHER" id="PTHR24054">
    <property type="entry name" value="CASEIN KINASE II SUBUNIT ALPHA"/>
    <property type="match status" value="1"/>
</dbReference>
<keyword evidence="3 13" id="KW-0723">Serine/threonine-protein kinase</keyword>
<name>A0A9N9MSB3_9CUCU</name>
<evidence type="ECO:0000256" key="11">
    <source>
        <dbReference type="ARBA" id="ARBA00071078"/>
    </source>
</evidence>
<dbReference type="GO" id="GO:0005634">
    <property type="term" value="C:nucleus"/>
    <property type="evidence" value="ECO:0007669"/>
    <property type="project" value="TreeGrafter"/>
</dbReference>
<comment type="catalytic activity">
    <reaction evidence="8">
        <text>L-threonyl-[protein] + ATP = O-phospho-L-threonyl-[protein] + ADP + H(+)</text>
        <dbReference type="Rhea" id="RHEA:46608"/>
        <dbReference type="Rhea" id="RHEA-COMP:11060"/>
        <dbReference type="Rhea" id="RHEA-COMP:11605"/>
        <dbReference type="ChEBI" id="CHEBI:15378"/>
        <dbReference type="ChEBI" id="CHEBI:30013"/>
        <dbReference type="ChEBI" id="CHEBI:30616"/>
        <dbReference type="ChEBI" id="CHEBI:61977"/>
        <dbReference type="ChEBI" id="CHEBI:456216"/>
        <dbReference type="EC" id="2.7.11.1"/>
    </reaction>
</comment>
<evidence type="ECO:0000256" key="1">
    <source>
        <dbReference type="ARBA" id="ARBA00011270"/>
    </source>
</evidence>
<dbReference type="Proteomes" id="UP001152799">
    <property type="component" value="Chromosome 6"/>
</dbReference>
<evidence type="ECO:0000256" key="8">
    <source>
        <dbReference type="ARBA" id="ARBA00047899"/>
    </source>
</evidence>
<evidence type="ECO:0000256" key="9">
    <source>
        <dbReference type="ARBA" id="ARBA00048679"/>
    </source>
</evidence>
<dbReference type="InterPro" id="IPR011009">
    <property type="entry name" value="Kinase-like_dom_sf"/>
</dbReference>
<dbReference type="Pfam" id="PF00069">
    <property type="entry name" value="Pkinase"/>
    <property type="match status" value="1"/>
</dbReference>
<evidence type="ECO:0000256" key="12">
    <source>
        <dbReference type="PROSITE-ProRule" id="PRU10141"/>
    </source>
</evidence>
<dbReference type="FunFam" id="1.10.510.10:FF:000059">
    <property type="entry name" value="Casein kinase II subunit alpha"/>
    <property type="match status" value="1"/>
</dbReference>
<dbReference type="AlphaFoldDB" id="A0A9N9MSB3"/>
<comment type="similarity">
    <text evidence="13">Belongs to the protein kinase superfamily.</text>
</comment>
<dbReference type="PANTHER" id="PTHR24054:SF0">
    <property type="entry name" value="CASEIN KINASE II SUBUNIT ALPHA"/>
    <property type="match status" value="1"/>
</dbReference>
<dbReference type="GO" id="GO:0005829">
    <property type="term" value="C:cytosol"/>
    <property type="evidence" value="ECO:0007669"/>
    <property type="project" value="TreeGrafter"/>
</dbReference>
<dbReference type="PROSITE" id="PS00107">
    <property type="entry name" value="PROTEIN_KINASE_ATP"/>
    <property type="match status" value="1"/>
</dbReference>
<dbReference type="Gene3D" id="3.30.200.20">
    <property type="entry name" value="Phosphorylase Kinase, domain 1"/>
    <property type="match status" value="1"/>
</dbReference>
<protein>
    <recommendedName>
        <fullName evidence="11">Casein kinase II subunit alpha</fullName>
        <ecNumber evidence="2">2.7.11.1</ecNumber>
    </recommendedName>
</protein>
<dbReference type="CDD" id="cd14132">
    <property type="entry name" value="STKc_CK2_alpha"/>
    <property type="match status" value="1"/>
</dbReference>
<evidence type="ECO:0000256" key="2">
    <source>
        <dbReference type="ARBA" id="ARBA00012513"/>
    </source>
</evidence>
<organism evidence="15 16">
    <name type="scientific">Ceutorhynchus assimilis</name>
    <name type="common">cabbage seed weevil</name>
    <dbReference type="NCBI Taxonomy" id="467358"/>
    <lineage>
        <taxon>Eukaryota</taxon>
        <taxon>Metazoa</taxon>
        <taxon>Ecdysozoa</taxon>
        <taxon>Arthropoda</taxon>
        <taxon>Hexapoda</taxon>
        <taxon>Insecta</taxon>
        <taxon>Pterygota</taxon>
        <taxon>Neoptera</taxon>
        <taxon>Endopterygota</taxon>
        <taxon>Coleoptera</taxon>
        <taxon>Polyphaga</taxon>
        <taxon>Cucujiformia</taxon>
        <taxon>Curculionidae</taxon>
        <taxon>Ceutorhynchinae</taxon>
        <taxon>Ceutorhynchus</taxon>
    </lineage>
</organism>
<dbReference type="FunFam" id="3.30.200.20:FF:000088">
    <property type="entry name" value="Casein kinase II subunit alpha"/>
    <property type="match status" value="1"/>
</dbReference>
<dbReference type="OrthoDB" id="10254671at2759"/>
<gene>
    <name evidence="15" type="ORF">CEUTPL_LOCUS10972</name>
</gene>
<dbReference type="GO" id="GO:0051726">
    <property type="term" value="P:regulation of cell cycle"/>
    <property type="evidence" value="ECO:0007669"/>
    <property type="project" value="TreeGrafter"/>
</dbReference>
<proteinExistence type="inferred from homology"/>
<evidence type="ECO:0000313" key="15">
    <source>
        <dbReference type="EMBL" id="CAG9770521.1"/>
    </source>
</evidence>
<feature type="binding site" evidence="12">
    <location>
        <position position="109"/>
    </location>
    <ligand>
        <name>ATP</name>
        <dbReference type="ChEBI" id="CHEBI:30616"/>
    </ligand>
</feature>
<evidence type="ECO:0000256" key="3">
    <source>
        <dbReference type="ARBA" id="ARBA00022527"/>
    </source>
</evidence>
<comment type="subunit">
    <text evidence="1">Tetramer of two alpha and two beta chains.</text>
</comment>
<dbReference type="InterPro" id="IPR000719">
    <property type="entry name" value="Prot_kinase_dom"/>
</dbReference>
<evidence type="ECO:0000256" key="4">
    <source>
        <dbReference type="ARBA" id="ARBA00022679"/>
    </source>
</evidence>
<dbReference type="SMART" id="SM00220">
    <property type="entry name" value="S_TKc"/>
    <property type="match status" value="1"/>
</dbReference>
<keyword evidence="16" id="KW-1185">Reference proteome</keyword>
<reference evidence="15" key="1">
    <citation type="submission" date="2022-01" db="EMBL/GenBank/DDBJ databases">
        <authorList>
            <person name="King R."/>
        </authorList>
    </citation>
    <scope>NUCLEOTIDE SEQUENCE</scope>
</reference>
<keyword evidence="4" id="KW-0808">Transferase</keyword>
<dbReference type="EMBL" id="OU892282">
    <property type="protein sequence ID" value="CAG9770521.1"/>
    <property type="molecule type" value="Genomic_DNA"/>
</dbReference>
<dbReference type="GO" id="GO:0005524">
    <property type="term" value="F:ATP binding"/>
    <property type="evidence" value="ECO:0007669"/>
    <property type="project" value="UniProtKB-UniRule"/>
</dbReference>
<evidence type="ECO:0000259" key="14">
    <source>
        <dbReference type="PROSITE" id="PS50011"/>
    </source>
</evidence>
<evidence type="ECO:0000313" key="16">
    <source>
        <dbReference type="Proteomes" id="UP001152799"/>
    </source>
</evidence>
<keyword evidence="7 12" id="KW-0067">ATP-binding</keyword>
<dbReference type="Gene3D" id="1.10.510.10">
    <property type="entry name" value="Transferase(Phosphotransferase) domain 1"/>
    <property type="match status" value="1"/>
</dbReference>